<dbReference type="InterPro" id="IPR027417">
    <property type="entry name" value="P-loop_NTPase"/>
</dbReference>
<comment type="caution">
    <text evidence="4">The sequence shown here is derived from an EMBL/GenBank/DDBJ whole genome shotgun (WGS) entry which is preliminary data.</text>
</comment>
<dbReference type="InterPro" id="IPR056884">
    <property type="entry name" value="NPHP3-like_N"/>
</dbReference>
<evidence type="ECO:0000256" key="1">
    <source>
        <dbReference type="ARBA" id="ARBA00022737"/>
    </source>
</evidence>
<protein>
    <submittedName>
        <fullName evidence="4">Nacht protein</fullName>
    </submittedName>
</protein>
<gene>
    <name evidence="4" type="ORF">FLAG1_03198</name>
</gene>
<dbReference type="SUPFAM" id="SSF52540">
    <property type="entry name" value="P-loop containing nucleoside triphosphate hydrolases"/>
    <property type="match status" value="1"/>
</dbReference>
<accession>A0A0M9F115</accession>
<dbReference type="Pfam" id="PF24883">
    <property type="entry name" value="NPHP3_N"/>
    <property type="match status" value="1"/>
</dbReference>
<dbReference type="Proteomes" id="UP000037904">
    <property type="component" value="Unassembled WGS sequence"/>
</dbReference>
<dbReference type="InterPro" id="IPR056125">
    <property type="entry name" value="DUF7708"/>
</dbReference>
<evidence type="ECO:0000259" key="3">
    <source>
        <dbReference type="Pfam" id="PF24883"/>
    </source>
</evidence>
<evidence type="ECO:0000313" key="5">
    <source>
        <dbReference type="Proteomes" id="UP000037904"/>
    </source>
</evidence>
<dbReference type="AlphaFoldDB" id="A0A0M9F115"/>
<feature type="domain" description="Nephrocystin 3-like N-terminal" evidence="3">
    <location>
        <begin position="253"/>
        <end position="411"/>
    </location>
</feature>
<sequence length="763" mass="86626">MSLAIIEKACERLRKQLSSDERVTVQNSANIDDVRRAISQIENHLAASQSLRNLDRLTPFLDAIDRLTKPIDILCNGTPFMPFAWAPLKLILLTAQHHVHAFDKLLSAYGSIGLALPRLARYGETFPDNRQFQQLLAYLYGDIIEFHTQAFRLIRKPGWKTFFSSGWGRFEHKFDALLQSITQTSELIDKETISLDISLAHEWRQRSSEHAAKQEKRMEFEQREAVLRWLEVGDSKSYQEDKLELLRSHCCEGTSQWLTKTQEIRAWLRTGKGHSVTWFRGKPGSGKSVLCSQLIFFLRSDPNRNCLFFFCDFHTKGYAVAAQILRSLCIQMVDLAPELTSFIYDECVMSRSNPSGSCLKAIVPKLMTAFQDIRIIIDGIDEVSSSQHREIIQTLASLGEIQMNCKILFASQNIPTIFSSLKSKPQLKLGEKALSIEKDIDLIVTASLQELSDRHGGGIPESILARIKKSIQARAEGMFLWVYLILEIVKGEGSVDDLQTSIESLPEDLAGAYNKILTNITRNSSANSISKQRRVFGWMMFARGNQPLQKHELRLAMTLHSECCVVNKETKPFPNALDICHPFVENGPRGSVVFIHSTVPKFLLDPKFGPVIDPIQCHRDISMASMGQILQGIYLLLEQTGPSQYYHQTGHGLHALLPYAIEYWAEHLLDYLDMVPDIDFFGQSPVIRKLLELCDEHNRILSSRGPDMAQHVSNYTPSKENHRLERLKCFPAAFNLLHCFIEVRQTANTTKLQPPSNPDPTLF</sequence>
<name>A0A0M9F115_FUSLA</name>
<dbReference type="Gene3D" id="3.40.50.300">
    <property type="entry name" value="P-loop containing nucleotide triphosphate hydrolases"/>
    <property type="match status" value="1"/>
</dbReference>
<keyword evidence="1" id="KW-0677">Repeat</keyword>
<dbReference type="PANTHER" id="PTHR10039">
    <property type="entry name" value="AMELOGENIN"/>
    <property type="match status" value="1"/>
</dbReference>
<dbReference type="OrthoDB" id="7464126at2759"/>
<feature type="domain" description="DUF7708" evidence="2">
    <location>
        <begin position="60"/>
        <end position="192"/>
    </location>
</feature>
<evidence type="ECO:0000259" key="2">
    <source>
        <dbReference type="Pfam" id="PF24809"/>
    </source>
</evidence>
<dbReference type="PANTHER" id="PTHR10039:SF14">
    <property type="entry name" value="NACHT DOMAIN-CONTAINING PROTEIN"/>
    <property type="match status" value="1"/>
</dbReference>
<reference evidence="4 5" key="1">
    <citation type="submission" date="2015-04" db="EMBL/GenBank/DDBJ databases">
        <title>The draft genome sequence of Fusarium langsethiae, a T-2/HT-2 mycotoxin producer.</title>
        <authorList>
            <person name="Lysoe E."/>
            <person name="Divon H.H."/>
            <person name="Terzi V."/>
            <person name="Orru L."/>
            <person name="Lamontanara A."/>
            <person name="Kolseth A.-K."/>
            <person name="Frandsen R.J."/>
            <person name="Nielsen K."/>
            <person name="Thrane U."/>
        </authorList>
    </citation>
    <scope>NUCLEOTIDE SEQUENCE [LARGE SCALE GENOMIC DNA]</scope>
    <source>
        <strain evidence="4 5">Fl201059</strain>
    </source>
</reference>
<dbReference type="EMBL" id="JXCE01000034">
    <property type="protein sequence ID" value="KPA43939.1"/>
    <property type="molecule type" value="Genomic_DNA"/>
</dbReference>
<organism evidence="4 5">
    <name type="scientific">Fusarium langsethiae</name>
    <dbReference type="NCBI Taxonomy" id="179993"/>
    <lineage>
        <taxon>Eukaryota</taxon>
        <taxon>Fungi</taxon>
        <taxon>Dikarya</taxon>
        <taxon>Ascomycota</taxon>
        <taxon>Pezizomycotina</taxon>
        <taxon>Sordariomycetes</taxon>
        <taxon>Hypocreomycetidae</taxon>
        <taxon>Hypocreales</taxon>
        <taxon>Nectriaceae</taxon>
        <taxon>Fusarium</taxon>
    </lineage>
</organism>
<proteinExistence type="predicted"/>
<dbReference type="Pfam" id="PF24809">
    <property type="entry name" value="DUF7708"/>
    <property type="match status" value="1"/>
</dbReference>
<keyword evidence="5" id="KW-1185">Reference proteome</keyword>
<evidence type="ECO:0000313" key="4">
    <source>
        <dbReference type="EMBL" id="KPA43939.1"/>
    </source>
</evidence>